<evidence type="ECO:0000256" key="6">
    <source>
        <dbReference type="ARBA" id="ARBA00022997"/>
    </source>
</evidence>
<proteinExistence type="inferred from homology"/>
<protein>
    <recommendedName>
        <fullName evidence="9 10">D-alanyl-D-alanine dipeptidase</fullName>
        <shortName evidence="9 10">D-Ala-D-Ala dipeptidase</shortName>
        <ecNumber evidence="9 10">3.4.13.22</ecNumber>
    </recommendedName>
</protein>
<sequence length="253" mass="28994">MMKFHSIIFILLLNVTTMNAMSLESSSTNLPDGFVYLHEVDPSIILEMKYAGNDNFIGSKIDGYVMPVAILTRQAAEALKAVQKDLIAQGYSLVVYDAYRPNKAVQHFVRWSKTNDAKNKMAFYPYVDKSQIIPLGYIAEKSAHSRGSTVDLTIISVNHTLQLTSVIKQRTLTDGSIIPYHDDGTIDMGSSFDLFDEISHHDSRKNIPDLNNRRNFLKEMMIKHGFIPYAKEWWHYTLAKEPFPDRYFDFDIK</sequence>
<keyword evidence="8 10" id="KW-0961">Cell wall biogenesis/degradation</keyword>
<keyword evidence="11" id="KW-0732">Signal</keyword>
<dbReference type="PANTHER" id="PTHR43126">
    <property type="entry name" value="D-ALANYL-D-ALANINE DIPEPTIDASE"/>
    <property type="match status" value="1"/>
</dbReference>
<dbReference type="RefSeq" id="WP_323738622.1">
    <property type="nucleotide sequence ID" value="NZ_CP112932.1"/>
</dbReference>
<evidence type="ECO:0000256" key="7">
    <source>
        <dbReference type="ARBA" id="ARBA00023049"/>
    </source>
</evidence>
<evidence type="ECO:0000256" key="5">
    <source>
        <dbReference type="ARBA" id="ARBA00022833"/>
    </source>
</evidence>
<feature type="signal peptide" evidence="11">
    <location>
        <begin position="1"/>
        <end position="20"/>
    </location>
</feature>
<gene>
    <name evidence="9" type="primary">ddpX</name>
    <name evidence="12" type="ORF">Trichorick_00447</name>
</gene>
<evidence type="ECO:0000256" key="3">
    <source>
        <dbReference type="ARBA" id="ARBA00022723"/>
    </source>
</evidence>
<feature type="binding site" evidence="9">
    <location>
        <position position="235"/>
    </location>
    <ligand>
        <name>Zn(2+)</name>
        <dbReference type="ChEBI" id="CHEBI:29105"/>
        <note>catalytic</note>
    </ligand>
</feature>
<evidence type="ECO:0000256" key="1">
    <source>
        <dbReference type="ARBA" id="ARBA00001362"/>
    </source>
</evidence>
<feature type="active site" description="Proton donor/acceptor" evidence="9">
    <location>
        <position position="232"/>
    </location>
</feature>
<dbReference type="EC" id="3.4.13.22" evidence="9 10"/>
<keyword evidence="7 9" id="KW-0482">Metalloprotease</keyword>
<evidence type="ECO:0000256" key="2">
    <source>
        <dbReference type="ARBA" id="ARBA00022670"/>
    </source>
</evidence>
<keyword evidence="2 9" id="KW-0645">Protease</keyword>
<keyword evidence="3 9" id="KW-0479">Metal-binding</keyword>
<evidence type="ECO:0000256" key="11">
    <source>
        <dbReference type="SAM" id="SignalP"/>
    </source>
</evidence>
<dbReference type="Pfam" id="PF01427">
    <property type="entry name" value="Peptidase_M15"/>
    <property type="match status" value="2"/>
</dbReference>
<evidence type="ECO:0000256" key="8">
    <source>
        <dbReference type="ARBA" id="ARBA00023316"/>
    </source>
</evidence>
<dbReference type="CDD" id="cd14817">
    <property type="entry name" value="D-Ala-D-Ala_dipeptidase_VanX"/>
    <property type="match status" value="1"/>
</dbReference>
<comment type="catalytic activity">
    <reaction evidence="1 9 10">
        <text>D-alanyl-D-alanine + H2O = 2 D-alanine</text>
        <dbReference type="Rhea" id="RHEA:20661"/>
        <dbReference type="ChEBI" id="CHEBI:15377"/>
        <dbReference type="ChEBI" id="CHEBI:57416"/>
        <dbReference type="ChEBI" id="CHEBI:57822"/>
        <dbReference type="EC" id="3.4.13.22"/>
    </reaction>
</comment>
<feature type="binding site" evidence="9">
    <location>
        <position position="144"/>
    </location>
    <ligand>
        <name>Zn(2+)</name>
        <dbReference type="ChEBI" id="CHEBI:29105"/>
        <note>catalytic</note>
    </ligand>
</feature>
<keyword evidence="13" id="KW-1185">Reference proteome</keyword>
<evidence type="ECO:0000313" key="13">
    <source>
        <dbReference type="Proteomes" id="UP001326613"/>
    </source>
</evidence>
<dbReference type="Gene3D" id="3.30.1380.10">
    <property type="match status" value="1"/>
</dbReference>
<dbReference type="HAMAP" id="MF_01924">
    <property type="entry name" value="A_A_dipeptidase"/>
    <property type="match status" value="1"/>
</dbReference>
<evidence type="ECO:0000256" key="10">
    <source>
        <dbReference type="PIRNR" id="PIRNR026671"/>
    </source>
</evidence>
<keyword evidence="4 9" id="KW-0378">Hydrolase</keyword>
<feature type="site" description="Transition state stabilizer" evidence="9">
    <location>
        <position position="100"/>
    </location>
</feature>
<organism evidence="12 13">
    <name type="scientific">Candidatus Trichorickettsia mobilis</name>
    <dbReference type="NCBI Taxonomy" id="1346319"/>
    <lineage>
        <taxon>Bacteria</taxon>
        <taxon>Pseudomonadati</taxon>
        <taxon>Pseudomonadota</taxon>
        <taxon>Alphaproteobacteria</taxon>
        <taxon>Rickettsiales</taxon>
        <taxon>Rickettsiaceae</taxon>
        <taxon>Rickettsieae</taxon>
        <taxon>Candidatus Trichorickettsia</taxon>
    </lineage>
</organism>
<dbReference type="EMBL" id="CP112932">
    <property type="protein sequence ID" value="WPY00566.1"/>
    <property type="molecule type" value="Genomic_DNA"/>
</dbReference>
<evidence type="ECO:0000256" key="4">
    <source>
        <dbReference type="ARBA" id="ARBA00022801"/>
    </source>
</evidence>
<feature type="binding site" evidence="9">
    <location>
        <position position="151"/>
    </location>
    <ligand>
        <name>Zn(2+)</name>
        <dbReference type="ChEBI" id="CHEBI:29105"/>
        <note>catalytic</note>
    </ligand>
</feature>
<reference evidence="12 13" key="1">
    <citation type="submission" date="2022-10" db="EMBL/GenBank/DDBJ databases">
        <title>Host association and intracellularity evolved multiple times independently in the Rickettsiales.</title>
        <authorList>
            <person name="Castelli M."/>
            <person name="Nardi T."/>
            <person name="Gammuto L."/>
            <person name="Bellinzona G."/>
            <person name="Sabaneyeva E."/>
            <person name="Potekhin A."/>
            <person name="Serra V."/>
            <person name="Petroni G."/>
            <person name="Sassera D."/>
        </authorList>
    </citation>
    <scope>NUCLEOTIDE SEQUENCE [LARGE SCALE GENOMIC DNA]</scope>
    <source>
        <strain evidence="12 13">Kr 154-4</strain>
    </source>
</reference>
<dbReference type="Proteomes" id="UP001326613">
    <property type="component" value="Chromosome"/>
</dbReference>
<keyword evidence="5 9" id="KW-0862">Zinc</keyword>
<dbReference type="PIRSF" id="PIRSF026671">
    <property type="entry name" value="AA_dipeptidase"/>
    <property type="match status" value="1"/>
</dbReference>
<comment type="similarity">
    <text evidence="9 10">Belongs to the peptidase M15D family.</text>
</comment>
<dbReference type="SUPFAM" id="SSF55166">
    <property type="entry name" value="Hedgehog/DD-peptidase"/>
    <property type="match status" value="1"/>
</dbReference>
<comment type="function">
    <text evidence="9 10">Catalyzes hydrolysis of the D-alanyl-D-alanine dipeptide.</text>
</comment>
<name>A0ABZ0USS2_9RICK</name>
<feature type="chain" id="PRO_5047392396" description="D-alanyl-D-alanine dipeptidase" evidence="11">
    <location>
        <begin position="21"/>
        <end position="253"/>
    </location>
</feature>
<accession>A0ABZ0USS2</accession>
<dbReference type="InterPro" id="IPR009045">
    <property type="entry name" value="Zn_M74/Hedgehog-like"/>
</dbReference>
<comment type="cofactor">
    <cofactor evidence="9">
        <name>Zn(2+)</name>
        <dbReference type="ChEBI" id="CHEBI:29105"/>
    </cofactor>
    <text evidence="9">Binds 1 zinc ion per subunit.</text>
</comment>
<dbReference type="InterPro" id="IPR000755">
    <property type="entry name" value="A_A_dipeptidase"/>
</dbReference>
<keyword evidence="6 9" id="KW-0224">Dipeptidase</keyword>
<evidence type="ECO:0000256" key="9">
    <source>
        <dbReference type="HAMAP-Rule" id="MF_01924"/>
    </source>
</evidence>
<dbReference type="PANTHER" id="PTHR43126:SF1">
    <property type="entry name" value="D-ALANYL-D-ALANINE DIPEPTIDASE"/>
    <property type="match status" value="1"/>
</dbReference>
<evidence type="ECO:0000313" key="12">
    <source>
        <dbReference type="EMBL" id="WPY00566.1"/>
    </source>
</evidence>